<evidence type="ECO:0000313" key="1">
    <source>
        <dbReference type="EMBL" id="GFU46763.1"/>
    </source>
</evidence>
<gene>
    <name evidence="1" type="primary">AVEN_46861_1</name>
    <name evidence="1" type="ORF">NPIL_318801</name>
</gene>
<evidence type="ECO:0000313" key="2">
    <source>
        <dbReference type="Proteomes" id="UP000887013"/>
    </source>
</evidence>
<proteinExistence type="predicted"/>
<protein>
    <submittedName>
        <fullName evidence="1">Uncharacterized protein</fullName>
    </submittedName>
</protein>
<organism evidence="1 2">
    <name type="scientific">Nephila pilipes</name>
    <name type="common">Giant wood spider</name>
    <name type="synonym">Nephila maculata</name>
    <dbReference type="NCBI Taxonomy" id="299642"/>
    <lineage>
        <taxon>Eukaryota</taxon>
        <taxon>Metazoa</taxon>
        <taxon>Ecdysozoa</taxon>
        <taxon>Arthropoda</taxon>
        <taxon>Chelicerata</taxon>
        <taxon>Arachnida</taxon>
        <taxon>Araneae</taxon>
        <taxon>Araneomorphae</taxon>
        <taxon>Entelegynae</taxon>
        <taxon>Araneoidea</taxon>
        <taxon>Nephilidae</taxon>
        <taxon>Nephila</taxon>
    </lineage>
</organism>
<comment type="caution">
    <text evidence="1">The sequence shown here is derived from an EMBL/GenBank/DDBJ whole genome shotgun (WGS) entry which is preliminary data.</text>
</comment>
<name>A0A8X6UV69_NEPPI</name>
<accession>A0A8X6UV69</accession>
<sequence length="448" mass="53586">MALDYFPVLSLKEMSAIKIATAICNEKIRHVYHGKNDIFLYFCVKKNLDLLLSQNLGFCYRWGGERPLQSEETDFPIRRHGDALDAEVECECNMDLIEMFRNVWNEDGFSQNYLHYDSTTLKALMVQKIFPFTLPETLQNELLSFIVSAREEIEKWEVTHRKILFCSNVTSCFHECNFYWKSNGRINYQETAKYFIRNEILDIGQRYAIALSYNLREDAVSLWKKMTLNEKHSICSRYIWNHCLQRRDTIDCLADRTIRPHRSVRDNYYVWELHYTIGARTYFTNLSRGEKVEWLIYSIKNEIIDNEELLFCLAHLETNHEKENVFRECSCSILGYFLDRPLQSKFLEVADLLWKYLSGKMFFILLHFIIYDRIFREGNDFDYFQLLKDFWYRSPQHLKEIIKLKNIYRVIKLAISCDRITTFRNDDFVNICQIKELAFHFPGINSIS</sequence>
<dbReference type="AlphaFoldDB" id="A0A8X6UV69"/>
<reference evidence="1" key="1">
    <citation type="submission" date="2020-08" db="EMBL/GenBank/DDBJ databases">
        <title>Multicomponent nature underlies the extraordinary mechanical properties of spider dragline silk.</title>
        <authorList>
            <person name="Kono N."/>
            <person name="Nakamura H."/>
            <person name="Mori M."/>
            <person name="Yoshida Y."/>
            <person name="Ohtoshi R."/>
            <person name="Malay A.D."/>
            <person name="Moran D.A.P."/>
            <person name="Tomita M."/>
            <person name="Numata K."/>
            <person name="Arakawa K."/>
        </authorList>
    </citation>
    <scope>NUCLEOTIDE SEQUENCE</scope>
</reference>
<keyword evidence="2" id="KW-1185">Reference proteome</keyword>
<dbReference type="EMBL" id="BMAW01037027">
    <property type="protein sequence ID" value="GFU46763.1"/>
    <property type="molecule type" value="Genomic_DNA"/>
</dbReference>
<dbReference type="Proteomes" id="UP000887013">
    <property type="component" value="Unassembled WGS sequence"/>
</dbReference>